<feature type="binding site" description="in other chain" evidence="9">
    <location>
        <begin position="46"/>
        <end position="48"/>
    </location>
    <ligand>
        <name>ATP</name>
        <dbReference type="ChEBI" id="CHEBI:30616"/>
        <note>ligand shared between dimeric partners</note>
    </ligand>
</feature>
<dbReference type="FunFam" id="3.90.650.10:FF:000004">
    <property type="entry name" value="Selenide, water dikinase"/>
    <property type="match status" value="1"/>
</dbReference>
<evidence type="ECO:0000313" key="13">
    <source>
        <dbReference type="Proteomes" id="UP000823890"/>
    </source>
</evidence>
<proteinExistence type="inferred from homology"/>
<keyword evidence="3 9" id="KW-0479">Metal-binding</keyword>
<evidence type="ECO:0000256" key="5">
    <source>
        <dbReference type="ARBA" id="ARBA00022777"/>
    </source>
</evidence>
<dbReference type="HAMAP" id="MF_00625">
    <property type="entry name" value="SelD"/>
    <property type="match status" value="1"/>
</dbReference>
<evidence type="ECO:0000256" key="6">
    <source>
        <dbReference type="ARBA" id="ARBA00022840"/>
    </source>
</evidence>
<feature type="binding site" evidence="9">
    <location>
        <position position="89"/>
    </location>
    <ligand>
        <name>Mg(2+)</name>
        <dbReference type="ChEBI" id="CHEBI:18420"/>
    </ligand>
</feature>
<feature type="binding site" description="in other chain" evidence="9">
    <location>
        <position position="89"/>
    </location>
    <ligand>
        <name>ATP</name>
        <dbReference type="ChEBI" id="CHEBI:30616"/>
        <note>ligand shared between dimeric partners</note>
    </ligand>
</feature>
<dbReference type="Gene3D" id="3.30.1330.10">
    <property type="entry name" value="PurM-like, N-terminal domain"/>
    <property type="match status" value="1"/>
</dbReference>
<sequence>MPEEIRLTQFAKHGGCAAKIGPDTLSRVLGRLPKFSDRDLIVGFETSDDAAVYKITNDVAVIQTLDFFTPVVDDPYTFGQVAATNALSDVYAMGGEPKIALNIVCFPGDLDPDILGEILRGGADKVREAGAVLVGGHSIQDDVPKYGLSVTGIVHPDRVYKNFGCKKGDVLILTKQLGSGIINTAVKAQMASPEAEQEVIRVMTTLNRKAKEAAADFTVHACTDVTGFGLLGHCSEMAEASKAVIEIGVEGIAFMQGAKEYAGMGLIPGGAYRNQEHVSRLLDAGDVDEVYVDLLSDPQTSGGLLFAVPEEEAEEMLRVLVCADLGTKVSVVGKVIDHGVDRPCIRLRDKVEMR</sequence>
<dbReference type="SUPFAM" id="SSF56042">
    <property type="entry name" value="PurM C-terminal domain-like"/>
    <property type="match status" value="1"/>
</dbReference>
<dbReference type="InterPro" id="IPR036921">
    <property type="entry name" value="PurM-like_N_sf"/>
</dbReference>
<evidence type="ECO:0000256" key="2">
    <source>
        <dbReference type="ARBA" id="ARBA00022679"/>
    </source>
</evidence>
<feature type="domain" description="PurM-like N-terminal" evidence="10">
    <location>
        <begin position="48"/>
        <end position="154"/>
    </location>
</feature>
<evidence type="ECO:0000256" key="7">
    <source>
        <dbReference type="ARBA" id="ARBA00022842"/>
    </source>
</evidence>
<protein>
    <recommendedName>
        <fullName evidence="9">Selenide, water dikinase</fullName>
        <ecNumber evidence="9">2.7.9.3</ecNumber>
    </recommendedName>
    <alternativeName>
        <fullName evidence="9">Selenium donor protein</fullName>
    </alternativeName>
    <alternativeName>
        <fullName evidence="9">Selenophosphate synthase</fullName>
    </alternativeName>
</protein>
<reference evidence="12" key="2">
    <citation type="submission" date="2021-04" db="EMBL/GenBank/DDBJ databases">
        <authorList>
            <person name="Gilroy R."/>
        </authorList>
    </citation>
    <scope>NUCLEOTIDE SEQUENCE</scope>
    <source>
        <strain evidence="12">ChiW19-954</strain>
    </source>
</reference>
<dbReference type="InterPro" id="IPR016188">
    <property type="entry name" value="PurM-like_N"/>
</dbReference>
<accession>A0A9D2NMM8</accession>
<name>A0A9D2NMM8_9FIRM</name>
<feature type="binding site" description="in other chain" evidence="9">
    <location>
        <position position="66"/>
    </location>
    <ligand>
        <name>ATP</name>
        <dbReference type="ChEBI" id="CHEBI:30616"/>
        <note>ligand shared between dimeric partners</note>
    </ligand>
</feature>
<feature type="site" description="Important for catalytic activity" evidence="9">
    <location>
        <position position="19"/>
    </location>
</feature>
<feature type="active site" evidence="9">
    <location>
        <position position="16"/>
    </location>
</feature>
<comment type="cofactor">
    <cofactor evidence="9">
        <name>Mg(2+)</name>
        <dbReference type="ChEBI" id="CHEBI:18420"/>
    </cofactor>
    <text evidence="9">Binds 1 Mg(2+) ion per monomer.</text>
</comment>
<dbReference type="GO" id="GO:0004756">
    <property type="term" value="F:selenide, water dikinase activity"/>
    <property type="evidence" value="ECO:0007669"/>
    <property type="project" value="UniProtKB-UniRule"/>
</dbReference>
<comment type="caution">
    <text evidence="12">The sequence shown here is derived from an EMBL/GenBank/DDBJ whole genome shotgun (WGS) entry which is preliminary data.</text>
</comment>
<evidence type="ECO:0000256" key="4">
    <source>
        <dbReference type="ARBA" id="ARBA00022741"/>
    </source>
</evidence>
<dbReference type="AlphaFoldDB" id="A0A9D2NMM8"/>
<keyword evidence="2 9" id="KW-0808">Transferase</keyword>
<comment type="catalytic activity">
    <reaction evidence="9">
        <text>hydrogenselenide + ATP + H2O = selenophosphate + AMP + phosphate + 2 H(+)</text>
        <dbReference type="Rhea" id="RHEA:18737"/>
        <dbReference type="ChEBI" id="CHEBI:15377"/>
        <dbReference type="ChEBI" id="CHEBI:15378"/>
        <dbReference type="ChEBI" id="CHEBI:16144"/>
        <dbReference type="ChEBI" id="CHEBI:29317"/>
        <dbReference type="ChEBI" id="CHEBI:30616"/>
        <dbReference type="ChEBI" id="CHEBI:43474"/>
        <dbReference type="ChEBI" id="CHEBI:456215"/>
        <dbReference type="EC" id="2.7.9.3"/>
    </reaction>
</comment>
<evidence type="ECO:0000256" key="1">
    <source>
        <dbReference type="ARBA" id="ARBA00008026"/>
    </source>
</evidence>
<feature type="binding site" evidence="9">
    <location>
        <position position="224"/>
    </location>
    <ligand>
        <name>Mg(2+)</name>
        <dbReference type="ChEBI" id="CHEBI:18420"/>
    </ligand>
</feature>
<dbReference type="FunFam" id="3.30.1330.10:FF:000003">
    <property type="entry name" value="Selenide, water dikinase"/>
    <property type="match status" value="1"/>
</dbReference>
<evidence type="ECO:0000259" key="11">
    <source>
        <dbReference type="Pfam" id="PF02769"/>
    </source>
</evidence>
<comment type="function">
    <text evidence="9">Synthesizes selenophosphate from selenide and ATP.</text>
</comment>
<dbReference type="EMBL" id="DWWO01000101">
    <property type="protein sequence ID" value="HJC34534.1"/>
    <property type="molecule type" value="Genomic_DNA"/>
</dbReference>
<feature type="binding site" description="in other chain" evidence="9">
    <location>
        <position position="19"/>
    </location>
    <ligand>
        <name>ATP</name>
        <dbReference type="ChEBI" id="CHEBI:30616"/>
        <note>ligand shared between dimeric partners</note>
    </ligand>
</feature>
<gene>
    <name evidence="9 12" type="primary">selD</name>
    <name evidence="12" type="ORF">H9758_08075</name>
</gene>
<feature type="domain" description="PurM-like C-terminal" evidence="11">
    <location>
        <begin position="166"/>
        <end position="339"/>
    </location>
</feature>
<evidence type="ECO:0000256" key="3">
    <source>
        <dbReference type="ARBA" id="ARBA00022723"/>
    </source>
</evidence>
<dbReference type="Gene3D" id="3.90.650.10">
    <property type="entry name" value="PurM-like C-terminal domain"/>
    <property type="match status" value="1"/>
</dbReference>
<keyword evidence="8 9" id="KW-0711">Selenium</keyword>
<reference evidence="12" key="1">
    <citation type="journal article" date="2021" name="PeerJ">
        <title>Extensive microbial diversity within the chicken gut microbiome revealed by metagenomics and culture.</title>
        <authorList>
            <person name="Gilroy R."/>
            <person name="Ravi A."/>
            <person name="Getino M."/>
            <person name="Pursley I."/>
            <person name="Horton D.L."/>
            <person name="Alikhan N.F."/>
            <person name="Baker D."/>
            <person name="Gharbi K."/>
            <person name="Hall N."/>
            <person name="Watson M."/>
            <person name="Adriaenssens E.M."/>
            <person name="Foster-Nyarko E."/>
            <person name="Jarju S."/>
            <person name="Secka A."/>
            <person name="Antonio M."/>
            <person name="Oren A."/>
            <person name="Chaudhuri R.R."/>
            <person name="La Ragione R."/>
            <person name="Hildebrand F."/>
            <person name="Pallen M.J."/>
        </authorList>
    </citation>
    <scope>NUCLEOTIDE SEQUENCE</scope>
    <source>
        <strain evidence="12">ChiW19-954</strain>
    </source>
</reference>
<dbReference type="InterPro" id="IPR010918">
    <property type="entry name" value="PurM-like_C_dom"/>
</dbReference>
<comment type="subunit">
    <text evidence="9">Homodimer.</text>
</comment>
<keyword evidence="4 9" id="KW-0547">Nucleotide-binding</keyword>
<comment type="similarity">
    <text evidence="1 9">Belongs to the selenophosphate synthase 1 family. Class I subfamily.</text>
</comment>
<organism evidence="12 13">
    <name type="scientific">Candidatus Mediterraneibacter faecipullorum</name>
    <dbReference type="NCBI Taxonomy" id="2838670"/>
    <lineage>
        <taxon>Bacteria</taxon>
        <taxon>Bacillati</taxon>
        <taxon>Bacillota</taxon>
        <taxon>Clostridia</taxon>
        <taxon>Lachnospirales</taxon>
        <taxon>Lachnospiraceae</taxon>
        <taxon>Mediterraneibacter</taxon>
    </lineage>
</organism>
<dbReference type="NCBIfam" id="NF002098">
    <property type="entry name" value="PRK00943.1"/>
    <property type="match status" value="1"/>
</dbReference>
<keyword evidence="7 9" id="KW-0460">Magnesium</keyword>
<keyword evidence="6 9" id="KW-0067">ATP-binding</keyword>
<dbReference type="PANTHER" id="PTHR10256">
    <property type="entry name" value="SELENIDE, WATER DIKINASE"/>
    <property type="match status" value="1"/>
</dbReference>
<dbReference type="Pfam" id="PF02769">
    <property type="entry name" value="AIRS_C"/>
    <property type="match status" value="1"/>
</dbReference>
<evidence type="ECO:0000313" key="12">
    <source>
        <dbReference type="EMBL" id="HJC34534.1"/>
    </source>
</evidence>
<dbReference type="PIRSF" id="PIRSF036407">
    <property type="entry name" value="Selenphspht_syn"/>
    <property type="match status" value="1"/>
</dbReference>
<feature type="binding site" evidence="9">
    <location>
        <position position="49"/>
    </location>
    <ligand>
        <name>Mg(2+)</name>
        <dbReference type="ChEBI" id="CHEBI:18420"/>
    </ligand>
</feature>
<dbReference type="GO" id="GO:0005737">
    <property type="term" value="C:cytoplasm"/>
    <property type="evidence" value="ECO:0007669"/>
    <property type="project" value="TreeGrafter"/>
</dbReference>
<dbReference type="NCBIfam" id="TIGR00476">
    <property type="entry name" value="selD"/>
    <property type="match status" value="1"/>
</dbReference>
<dbReference type="InterPro" id="IPR004536">
    <property type="entry name" value="SPS/SelD"/>
</dbReference>
<dbReference type="PANTHER" id="PTHR10256:SF0">
    <property type="entry name" value="INACTIVE SELENIDE, WATER DIKINASE-LIKE PROTEIN-RELATED"/>
    <property type="match status" value="1"/>
</dbReference>
<dbReference type="InterPro" id="IPR036676">
    <property type="entry name" value="PurM-like_C_sf"/>
</dbReference>
<dbReference type="GO" id="GO:0000287">
    <property type="term" value="F:magnesium ion binding"/>
    <property type="evidence" value="ECO:0007669"/>
    <property type="project" value="UniProtKB-UniRule"/>
</dbReference>
<feature type="binding site" evidence="9">
    <location>
        <begin position="136"/>
        <end position="138"/>
    </location>
    <ligand>
        <name>ATP</name>
        <dbReference type="ChEBI" id="CHEBI:30616"/>
        <note>ligand shared between dimeric partners</note>
    </ligand>
</feature>
<dbReference type="GO" id="GO:0016260">
    <property type="term" value="P:selenocysteine biosynthetic process"/>
    <property type="evidence" value="ECO:0007669"/>
    <property type="project" value="InterPro"/>
</dbReference>
<keyword evidence="5 9" id="KW-0418">Kinase</keyword>
<dbReference type="InterPro" id="IPR023061">
    <property type="entry name" value="SelD_I"/>
</dbReference>
<dbReference type="SUPFAM" id="SSF55326">
    <property type="entry name" value="PurM N-terminal domain-like"/>
    <property type="match status" value="1"/>
</dbReference>
<evidence type="ECO:0000256" key="9">
    <source>
        <dbReference type="HAMAP-Rule" id="MF_00625"/>
    </source>
</evidence>
<dbReference type="Pfam" id="PF00586">
    <property type="entry name" value="AIRS"/>
    <property type="match status" value="1"/>
</dbReference>
<dbReference type="GO" id="GO:0005524">
    <property type="term" value="F:ATP binding"/>
    <property type="evidence" value="ECO:0007669"/>
    <property type="project" value="UniProtKB-UniRule"/>
</dbReference>
<evidence type="ECO:0000256" key="8">
    <source>
        <dbReference type="ARBA" id="ARBA00023266"/>
    </source>
</evidence>
<evidence type="ECO:0000259" key="10">
    <source>
        <dbReference type="Pfam" id="PF00586"/>
    </source>
</evidence>
<dbReference type="CDD" id="cd02195">
    <property type="entry name" value="SelD"/>
    <property type="match status" value="1"/>
</dbReference>
<dbReference type="Proteomes" id="UP000823890">
    <property type="component" value="Unassembled WGS sequence"/>
</dbReference>
<dbReference type="EC" id="2.7.9.3" evidence="9"/>